<gene>
    <name evidence="2" type="ORF">P7K49_002164</name>
</gene>
<comment type="caution">
    <text evidence="2">The sequence shown here is derived from an EMBL/GenBank/DDBJ whole genome shotgun (WGS) entry which is preliminary data.</text>
</comment>
<evidence type="ECO:0000313" key="2">
    <source>
        <dbReference type="EMBL" id="KAK2120778.1"/>
    </source>
</evidence>
<feature type="region of interest" description="Disordered" evidence="1">
    <location>
        <begin position="244"/>
        <end position="263"/>
    </location>
</feature>
<name>A0ABQ9WGI4_SAGOE</name>
<evidence type="ECO:0000256" key="1">
    <source>
        <dbReference type="SAM" id="MobiDB-lite"/>
    </source>
</evidence>
<feature type="compositionally biased region" description="Pro residues" evidence="1">
    <location>
        <begin position="172"/>
        <end position="190"/>
    </location>
</feature>
<evidence type="ECO:0000313" key="3">
    <source>
        <dbReference type="Proteomes" id="UP001266305"/>
    </source>
</evidence>
<dbReference type="EMBL" id="JASSZA010000001">
    <property type="protein sequence ID" value="KAK2120778.1"/>
    <property type="molecule type" value="Genomic_DNA"/>
</dbReference>
<dbReference type="Proteomes" id="UP001266305">
    <property type="component" value="Unassembled WGS sequence"/>
</dbReference>
<sequence>MAPPGFPSPPSVYPPVPDGTRDHSRWLQTCPPSHPMVSWARGRLVSSRLQPGLRGSWQRCTGPCVSTQLSVHMCAEMSTSHTWHAWNRVCKHAGLHEHLGMHAKRVWQVPLPMGSHVCRAALQILAASLEFSGRSAQGRTAPTGKIPGARPPSQRWLRQLPCPGASRVCTPTPTPTKPPALAPGPFPFPGRPMGDGKGRMEEQENLEADTKMAPGPFLFKALRGGHVAGRAFLPPCPECPPHTDARQPHVYTHRSGPGAPGTL</sequence>
<feature type="region of interest" description="Disordered" evidence="1">
    <location>
        <begin position="135"/>
        <end position="203"/>
    </location>
</feature>
<reference evidence="2 3" key="1">
    <citation type="submission" date="2023-05" db="EMBL/GenBank/DDBJ databases">
        <title>B98-5 Cell Line De Novo Hybrid Assembly: An Optical Mapping Approach.</title>
        <authorList>
            <person name="Kananen K."/>
            <person name="Auerbach J.A."/>
            <person name="Kautto E."/>
            <person name="Blachly J.S."/>
        </authorList>
    </citation>
    <scope>NUCLEOTIDE SEQUENCE [LARGE SCALE GENOMIC DNA]</scope>
    <source>
        <strain evidence="2">B95-8</strain>
        <tissue evidence="2">Cell line</tissue>
    </source>
</reference>
<proteinExistence type="predicted"/>
<organism evidence="2 3">
    <name type="scientific">Saguinus oedipus</name>
    <name type="common">Cotton-top tamarin</name>
    <name type="synonym">Oedipomidas oedipus</name>
    <dbReference type="NCBI Taxonomy" id="9490"/>
    <lineage>
        <taxon>Eukaryota</taxon>
        <taxon>Metazoa</taxon>
        <taxon>Chordata</taxon>
        <taxon>Craniata</taxon>
        <taxon>Vertebrata</taxon>
        <taxon>Euteleostomi</taxon>
        <taxon>Mammalia</taxon>
        <taxon>Eutheria</taxon>
        <taxon>Euarchontoglires</taxon>
        <taxon>Primates</taxon>
        <taxon>Haplorrhini</taxon>
        <taxon>Platyrrhini</taxon>
        <taxon>Cebidae</taxon>
        <taxon>Callitrichinae</taxon>
        <taxon>Saguinus</taxon>
    </lineage>
</organism>
<keyword evidence="3" id="KW-1185">Reference proteome</keyword>
<accession>A0ABQ9WGI4</accession>
<protein>
    <submittedName>
        <fullName evidence="2">Uncharacterized protein</fullName>
    </submittedName>
</protein>